<comment type="cofactor">
    <cofactor evidence="1">
        <name>Zn(2+)</name>
        <dbReference type="ChEBI" id="CHEBI:29105"/>
    </cofactor>
</comment>
<dbReference type="SUPFAM" id="SSF53187">
    <property type="entry name" value="Zn-dependent exopeptidases"/>
    <property type="match status" value="1"/>
</dbReference>
<dbReference type="GO" id="GO:0046872">
    <property type="term" value="F:metal ion binding"/>
    <property type="evidence" value="ECO:0007669"/>
    <property type="project" value="UniProtKB-KW"/>
</dbReference>
<dbReference type="PANTHER" id="PTHR37326:SF1">
    <property type="entry name" value="BLL3975 PROTEIN"/>
    <property type="match status" value="1"/>
</dbReference>
<dbReference type="AlphaFoldDB" id="A0A5N3PFW2"/>
<evidence type="ECO:0000256" key="4">
    <source>
        <dbReference type="ARBA" id="ARBA00022833"/>
    </source>
</evidence>
<evidence type="ECO:0000256" key="2">
    <source>
        <dbReference type="ARBA" id="ARBA00022723"/>
    </source>
</evidence>
<keyword evidence="4" id="KW-0862">Zinc</keyword>
<comment type="caution">
    <text evidence="6">The sequence shown here is derived from an EMBL/GenBank/DDBJ whole genome shotgun (WGS) entry which is preliminary data.</text>
</comment>
<gene>
    <name evidence="6" type="ORF">FEZ63_03995</name>
</gene>
<dbReference type="InterPro" id="IPR053138">
    <property type="entry name" value="N-alpha-Ac-DABA_deacetylase"/>
</dbReference>
<protein>
    <submittedName>
        <fullName evidence="6">Succinylglutamate desuccinylase</fullName>
    </submittedName>
</protein>
<evidence type="ECO:0000313" key="7">
    <source>
        <dbReference type="Proteomes" id="UP000325684"/>
    </source>
</evidence>
<accession>A0A5N3PFW2</accession>
<dbReference type="InterPro" id="IPR055438">
    <property type="entry name" value="AstE_AspA_cat"/>
</dbReference>
<dbReference type="Pfam" id="PF24827">
    <property type="entry name" value="AstE_AspA_cat"/>
    <property type="match status" value="1"/>
</dbReference>
<dbReference type="PIRSF" id="PIRSF039012">
    <property type="entry name" value="ASP"/>
    <property type="match status" value="1"/>
</dbReference>
<dbReference type="GO" id="GO:0016788">
    <property type="term" value="F:hydrolase activity, acting on ester bonds"/>
    <property type="evidence" value="ECO:0007669"/>
    <property type="project" value="InterPro"/>
</dbReference>
<reference evidence="6 7" key="1">
    <citation type="journal article" date="2019" name="Microorganisms">
        <title>Genome Insights into the Novel Species Microvirga brassicacearum, a Rapeseed Endophyte with Biotechnological Potential.</title>
        <authorList>
            <person name="Jimenez-Gomez A."/>
            <person name="Saati-Santamaria Z."/>
            <person name="Igual J.M."/>
            <person name="Rivas R."/>
            <person name="Mateos P.F."/>
            <person name="Garcia-Fraile P."/>
        </authorList>
    </citation>
    <scope>NUCLEOTIDE SEQUENCE [LARGE SCALE GENOMIC DNA]</scope>
    <source>
        <strain evidence="6 7">CDVBN77</strain>
    </source>
</reference>
<organism evidence="6 7">
    <name type="scientific">Microvirga brassicacearum</name>
    <dbReference type="NCBI Taxonomy" id="2580413"/>
    <lineage>
        <taxon>Bacteria</taxon>
        <taxon>Pseudomonadati</taxon>
        <taxon>Pseudomonadota</taxon>
        <taxon>Alphaproteobacteria</taxon>
        <taxon>Hyphomicrobiales</taxon>
        <taxon>Methylobacteriaceae</taxon>
        <taxon>Microvirga</taxon>
    </lineage>
</organism>
<keyword evidence="7" id="KW-1185">Reference proteome</keyword>
<dbReference type="PANTHER" id="PTHR37326">
    <property type="entry name" value="BLL3975 PROTEIN"/>
    <property type="match status" value="1"/>
</dbReference>
<evidence type="ECO:0000313" key="6">
    <source>
        <dbReference type="EMBL" id="KAB0268613.1"/>
    </source>
</evidence>
<dbReference type="CDD" id="cd06252">
    <property type="entry name" value="M14_ASTE_ASPA-like"/>
    <property type="match status" value="1"/>
</dbReference>
<keyword evidence="3" id="KW-0378">Hydrolase</keyword>
<evidence type="ECO:0000256" key="1">
    <source>
        <dbReference type="ARBA" id="ARBA00001947"/>
    </source>
</evidence>
<proteinExistence type="predicted"/>
<sequence>MRAAHSPRPSSAFITVDPDRAGKQVGFVMIPHSPHDDAWGVTRVPIAVIKNGHGPTVILEGGNHGDEYEGPITICDMIRDLDPAEVQGRLILMPANNVHAVIAGTRTSPVDGLNFNRTFPGDPRGTITQQIAAYISDNIYPIGDAFIDLHSGGSSLDIIPSAIIEPTDDPELHRRNVAAVRAFDAPMTVVISNFGEPRTATAAACRSGLVTVGSEMGGGGTVSLEALGVCRRGVRNVLAHLGVLAHHKGTSLRGDSQILELPGTSAYVFASADGVFEPFHANGATVSAGQPAGRIHCTWDPTRPPDLLHYAADGILYGRRQPGRVRPGNCCLVVAAPYRGVLA</sequence>
<dbReference type="EMBL" id="VCMV01000004">
    <property type="protein sequence ID" value="KAB0268613.1"/>
    <property type="molecule type" value="Genomic_DNA"/>
</dbReference>
<name>A0A5N3PFW2_9HYPH</name>
<evidence type="ECO:0000259" key="5">
    <source>
        <dbReference type="Pfam" id="PF24827"/>
    </source>
</evidence>
<keyword evidence="2" id="KW-0479">Metal-binding</keyword>
<dbReference type="InterPro" id="IPR043795">
    <property type="entry name" value="N-alpha-Ac-DABA-like"/>
</dbReference>
<dbReference type="Gene3D" id="3.40.630.10">
    <property type="entry name" value="Zn peptidases"/>
    <property type="match status" value="1"/>
</dbReference>
<dbReference type="GO" id="GO:0016811">
    <property type="term" value="F:hydrolase activity, acting on carbon-nitrogen (but not peptide) bonds, in linear amides"/>
    <property type="evidence" value="ECO:0007669"/>
    <property type="project" value="InterPro"/>
</dbReference>
<dbReference type="Proteomes" id="UP000325684">
    <property type="component" value="Unassembled WGS sequence"/>
</dbReference>
<evidence type="ECO:0000256" key="3">
    <source>
        <dbReference type="ARBA" id="ARBA00022801"/>
    </source>
</evidence>
<dbReference type="OrthoDB" id="9782876at2"/>
<feature type="domain" description="Succinylglutamate desuccinylase/Aspartoacylase catalytic" evidence="5">
    <location>
        <begin position="54"/>
        <end position="241"/>
    </location>
</feature>
<dbReference type="RefSeq" id="WP_150942349.1">
    <property type="nucleotide sequence ID" value="NZ_VCMV01000004.1"/>
</dbReference>